<keyword evidence="1" id="KW-0732">Signal</keyword>
<accession>D4ZIX4</accession>
<feature type="chain" id="PRO_5003068761" description="Periplasmic or outer membrane protein" evidence="1">
    <location>
        <begin position="29"/>
        <end position="240"/>
    </location>
</feature>
<dbReference type="STRING" id="637905.SVI_1652"/>
<sequence length="240" mass="26869">MKKEKMMNNTIKQIAFLGLIALPTTAIAGVSSTVTAVSDYTFNGVSQTDNGPALQASLDYAADSGWYVGTWASNVDFGSGDDTWLELDFYGGKFYQLTQSVSLDAGIAYYTYHGDSGSDEYQYPELYTKFGYASSIGQSELNFWYSWDYFGVDAGHYIMMAAHTFTIAQGHDIRVVFDRSTSLDEDKWAWDGDKAYNHYRAEYMTSWTGFNFNLAVENTSMHTDSSDTRAVVSVSRTFNF</sequence>
<evidence type="ECO:0000313" key="2">
    <source>
        <dbReference type="EMBL" id="BAJ01623.1"/>
    </source>
</evidence>
<keyword evidence="3" id="KW-1185">Reference proteome</keyword>
<feature type="signal peptide" evidence="1">
    <location>
        <begin position="1"/>
        <end position="28"/>
    </location>
</feature>
<dbReference type="InterPro" id="IPR010239">
    <property type="entry name" value="CHP02001"/>
</dbReference>
<proteinExistence type="predicted"/>
<evidence type="ECO:0000256" key="1">
    <source>
        <dbReference type="SAM" id="SignalP"/>
    </source>
</evidence>
<dbReference type="Pfam" id="PF09694">
    <property type="entry name" value="Gcw_chp"/>
    <property type="match status" value="1"/>
</dbReference>
<dbReference type="Proteomes" id="UP000002350">
    <property type="component" value="Chromosome"/>
</dbReference>
<gene>
    <name evidence="2" type="ordered locus">SVI_1652</name>
</gene>
<name>D4ZIX4_SHEVD</name>
<dbReference type="NCBIfam" id="TIGR02001">
    <property type="entry name" value="gcw_chp"/>
    <property type="match status" value="1"/>
</dbReference>
<dbReference type="HOGENOM" id="CLU_074587_1_0_6"/>
<reference evidence="3" key="1">
    <citation type="journal article" date="2010" name="Mol. Biosyst.">
        <title>Complete genome sequence and comparative analysis of Shewanella violacea, a psychrophilic and piezophilic bacterium from deep sea floor sediments.</title>
        <authorList>
            <person name="Aono E."/>
            <person name="Baba T."/>
            <person name="Ara T."/>
            <person name="Nishi T."/>
            <person name="Nakamichi T."/>
            <person name="Inamoto E."/>
            <person name="Toyonaga H."/>
            <person name="Hasegawa M."/>
            <person name="Takai Y."/>
            <person name="Okumura Y."/>
            <person name="Baba M."/>
            <person name="Tomita M."/>
            <person name="Kato C."/>
            <person name="Oshima T."/>
            <person name="Nakasone K."/>
            <person name="Mori H."/>
        </authorList>
    </citation>
    <scope>NUCLEOTIDE SEQUENCE [LARGE SCALE GENOMIC DNA]</scope>
    <source>
        <strain evidence="3">JCM 10179 / CIP 106290 / LMG 19151 / DSS12</strain>
    </source>
</reference>
<evidence type="ECO:0000313" key="3">
    <source>
        <dbReference type="Proteomes" id="UP000002350"/>
    </source>
</evidence>
<dbReference type="KEGG" id="svo:SVI_1652"/>
<evidence type="ECO:0008006" key="4">
    <source>
        <dbReference type="Google" id="ProtNLM"/>
    </source>
</evidence>
<dbReference type="AlphaFoldDB" id="D4ZIX4"/>
<dbReference type="eggNOG" id="ENOG502Z9EH">
    <property type="taxonomic scope" value="Bacteria"/>
</dbReference>
<dbReference type="EMBL" id="AP011177">
    <property type="protein sequence ID" value="BAJ01623.1"/>
    <property type="molecule type" value="Genomic_DNA"/>
</dbReference>
<organism evidence="2 3">
    <name type="scientific">Shewanella violacea (strain JCM 10179 / CIP 106290 / LMG 19151 / DSS12)</name>
    <dbReference type="NCBI Taxonomy" id="637905"/>
    <lineage>
        <taxon>Bacteria</taxon>
        <taxon>Pseudomonadati</taxon>
        <taxon>Pseudomonadota</taxon>
        <taxon>Gammaproteobacteria</taxon>
        <taxon>Alteromonadales</taxon>
        <taxon>Shewanellaceae</taxon>
        <taxon>Shewanella</taxon>
    </lineage>
</organism>
<protein>
    <recommendedName>
        <fullName evidence="4">Periplasmic or outer membrane protein</fullName>
    </recommendedName>
</protein>